<dbReference type="Gene3D" id="1.10.10.10">
    <property type="entry name" value="Winged helix-like DNA-binding domain superfamily/Winged helix DNA-binding domain"/>
    <property type="match status" value="1"/>
</dbReference>
<dbReference type="SUPFAM" id="SSF53850">
    <property type="entry name" value="Periplasmic binding protein-like II"/>
    <property type="match status" value="1"/>
</dbReference>
<dbReference type="PANTHER" id="PTHR30579">
    <property type="entry name" value="TRANSCRIPTIONAL REGULATOR"/>
    <property type="match status" value="1"/>
</dbReference>
<evidence type="ECO:0000256" key="1">
    <source>
        <dbReference type="ARBA" id="ARBA00009437"/>
    </source>
</evidence>
<proteinExistence type="inferred from homology"/>
<dbReference type="InterPro" id="IPR000847">
    <property type="entry name" value="LysR_HTH_N"/>
</dbReference>
<dbReference type="InterPro" id="IPR036388">
    <property type="entry name" value="WH-like_DNA-bd_sf"/>
</dbReference>
<evidence type="ECO:0000256" key="2">
    <source>
        <dbReference type="ARBA" id="ARBA00023015"/>
    </source>
</evidence>
<gene>
    <name evidence="6" type="ORF">GCM10011402_03410</name>
</gene>
<name>A0ABQ1VDL4_9RHOB</name>
<dbReference type="PANTHER" id="PTHR30579:SF7">
    <property type="entry name" value="HTH-TYPE TRANSCRIPTIONAL REGULATOR LRHA-RELATED"/>
    <property type="match status" value="1"/>
</dbReference>
<comment type="similarity">
    <text evidence="1">Belongs to the LysR transcriptional regulatory family.</text>
</comment>
<dbReference type="InterPro" id="IPR005119">
    <property type="entry name" value="LysR_subst-bd"/>
</dbReference>
<dbReference type="PRINTS" id="PR00039">
    <property type="entry name" value="HTHLYSR"/>
</dbReference>
<evidence type="ECO:0000259" key="5">
    <source>
        <dbReference type="PROSITE" id="PS50931"/>
    </source>
</evidence>
<sequence length="317" mass="34685">MVGSLLSYDMLELPNHIRGNVMTDLNGRRLEIDALRALQAVRHHGGVTRAAEALGLSQSAVSHKIRRLETSLGCDLLNRKPGAAVFTTAGEDLLDYAARILGLHDEALLSLSRTPLSGRITLGMTEDTACSDLARILGRFRRLHPDVTVRSKVRMSLVQQAMLDAGELDAAIVQVFAHDLRASDVVLFRERLNWVKAPDLVLPAEGPIPFVSFDEQCFYRRWASGVGQGSEDMLETVFECASAAGVVAAVTAGMGMGLLNDRHLRPEMEVVRGRLPDPPDLAYVIRRARKTRNPALDTLVAEIEREIGRYGGLMLAG</sequence>
<dbReference type="InterPro" id="IPR050176">
    <property type="entry name" value="LTTR"/>
</dbReference>
<feature type="domain" description="HTH lysR-type" evidence="5">
    <location>
        <begin position="30"/>
        <end position="87"/>
    </location>
</feature>
<evidence type="ECO:0000256" key="4">
    <source>
        <dbReference type="ARBA" id="ARBA00023163"/>
    </source>
</evidence>
<dbReference type="PROSITE" id="PS50931">
    <property type="entry name" value="HTH_LYSR"/>
    <property type="match status" value="1"/>
</dbReference>
<dbReference type="InterPro" id="IPR036390">
    <property type="entry name" value="WH_DNA-bd_sf"/>
</dbReference>
<dbReference type="EMBL" id="BMIV01000001">
    <property type="protein sequence ID" value="GGF54756.1"/>
    <property type="molecule type" value="Genomic_DNA"/>
</dbReference>
<evidence type="ECO:0000313" key="6">
    <source>
        <dbReference type="EMBL" id="GGF54756.1"/>
    </source>
</evidence>
<dbReference type="Pfam" id="PF00126">
    <property type="entry name" value="HTH_1"/>
    <property type="match status" value="1"/>
</dbReference>
<dbReference type="Proteomes" id="UP000640509">
    <property type="component" value="Unassembled WGS sequence"/>
</dbReference>
<dbReference type="SUPFAM" id="SSF46785">
    <property type="entry name" value="Winged helix' DNA-binding domain"/>
    <property type="match status" value="1"/>
</dbReference>
<keyword evidence="7" id="KW-1185">Reference proteome</keyword>
<organism evidence="6 7">
    <name type="scientific">Paracoccus acridae</name>
    <dbReference type="NCBI Taxonomy" id="1795310"/>
    <lineage>
        <taxon>Bacteria</taxon>
        <taxon>Pseudomonadati</taxon>
        <taxon>Pseudomonadota</taxon>
        <taxon>Alphaproteobacteria</taxon>
        <taxon>Rhodobacterales</taxon>
        <taxon>Paracoccaceae</taxon>
        <taxon>Paracoccus</taxon>
    </lineage>
</organism>
<keyword evidence="3" id="KW-0238">DNA-binding</keyword>
<dbReference type="Pfam" id="PF03466">
    <property type="entry name" value="LysR_substrate"/>
    <property type="match status" value="1"/>
</dbReference>
<keyword evidence="4" id="KW-0804">Transcription</keyword>
<reference evidence="7" key="1">
    <citation type="journal article" date="2019" name="Int. J. Syst. Evol. Microbiol.">
        <title>The Global Catalogue of Microorganisms (GCM) 10K type strain sequencing project: providing services to taxonomists for standard genome sequencing and annotation.</title>
        <authorList>
            <consortium name="The Broad Institute Genomics Platform"/>
            <consortium name="The Broad Institute Genome Sequencing Center for Infectious Disease"/>
            <person name="Wu L."/>
            <person name="Ma J."/>
        </authorList>
    </citation>
    <scope>NUCLEOTIDE SEQUENCE [LARGE SCALE GENOMIC DNA]</scope>
    <source>
        <strain evidence="7">CGMCC 1.15419</strain>
    </source>
</reference>
<comment type="caution">
    <text evidence="6">The sequence shown here is derived from an EMBL/GenBank/DDBJ whole genome shotgun (WGS) entry which is preliminary data.</text>
</comment>
<dbReference type="Gene3D" id="3.40.190.10">
    <property type="entry name" value="Periplasmic binding protein-like II"/>
    <property type="match status" value="2"/>
</dbReference>
<evidence type="ECO:0000256" key="3">
    <source>
        <dbReference type="ARBA" id="ARBA00023125"/>
    </source>
</evidence>
<keyword evidence="2" id="KW-0805">Transcription regulation</keyword>
<accession>A0ABQ1VDL4</accession>
<protein>
    <submittedName>
        <fullName evidence="6">LysR family transcriptional regulator</fullName>
    </submittedName>
</protein>
<evidence type="ECO:0000313" key="7">
    <source>
        <dbReference type="Proteomes" id="UP000640509"/>
    </source>
</evidence>